<reference evidence="1 2" key="1">
    <citation type="journal article" date="2022" name="DNA Res.">
        <title>Chromosomal-level genome assembly of the orchid tree Bauhinia variegata (Leguminosae; Cercidoideae) supports the allotetraploid origin hypothesis of Bauhinia.</title>
        <authorList>
            <person name="Zhong Y."/>
            <person name="Chen Y."/>
            <person name="Zheng D."/>
            <person name="Pang J."/>
            <person name="Liu Y."/>
            <person name="Luo S."/>
            <person name="Meng S."/>
            <person name="Qian L."/>
            <person name="Wei D."/>
            <person name="Dai S."/>
            <person name="Zhou R."/>
        </authorList>
    </citation>
    <scope>NUCLEOTIDE SEQUENCE [LARGE SCALE GENOMIC DNA]</scope>
    <source>
        <strain evidence="1">BV-YZ2020</strain>
    </source>
</reference>
<protein>
    <submittedName>
        <fullName evidence="1">Uncharacterized protein</fullName>
    </submittedName>
</protein>
<accession>A0ACB9MWC3</accession>
<keyword evidence="2" id="KW-1185">Reference proteome</keyword>
<evidence type="ECO:0000313" key="2">
    <source>
        <dbReference type="Proteomes" id="UP000828941"/>
    </source>
</evidence>
<dbReference type="EMBL" id="CM039433">
    <property type="protein sequence ID" value="KAI4326840.1"/>
    <property type="molecule type" value="Genomic_DNA"/>
</dbReference>
<evidence type="ECO:0000313" key="1">
    <source>
        <dbReference type="EMBL" id="KAI4326840.1"/>
    </source>
</evidence>
<sequence>MHRICRKRKRRSRSRKIRTLIQTSPRGLHPPSSYSDNFLDLNHDSLLTDQEKRVWNDKAAEAMDGYKKELEEYNKSAAASLD</sequence>
<gene>
    <name evidence="1" type="ORF">L6164_019370</name>
</gene>
<dbReference type="Proteomes" id="UP000828941">
    <property type="component" value="Chromosome 8"/>
</dbReference>
<comment type="caution">
    <text evidence="1">The sequence shown here is derived from an EMBL/GenBank/DDBJ whole genome shotgun (WGS) entry which is preliminary data.</text>
</comment>
<proteinExistence type="predicted"/>
<name>A0ACB9MWC3_BAUVA</name>
<organism evidence="1 2">
    <name type="scientific">Bauhinia variegata</name>
    <name type="common">Purple orchid tree</name>
    <name type="synonym">Phanera variegata</name>
    <dbReference type="NCBI Taxonomy" id="167791"/>
    <lineage>
        <taxon>Eukaryota</taxon>
        <taxon>Viridiplantae</taxon>
        <taxon>Streptophyta</taxon>
        <taxon>Embryophyta</taxon>
        <taxon>Tracheophyta</taxon>
        <taxon>Spermatophyta</taxon>
        <taxon>Magnoliopsida</taxon>
        <taxon>eudicotyledons</taxon>
        <taxon>Gunneridae</taxon>
        <taxon>Pentapetalae</taxon>
        <taxon>rosids</taxon>
        <taxon>fabids</taxon>
        <taxon>Fabales</taxon>
        <taxon>Fabaceae</taxon>
        <taxon>Cercidoideae</taxon>
        <taxon>Cercideae</taxon>
        <taxon>Bauhiniinae</taxon>
        <taxon>Bauhinia</taxon>
    </lineage>
</organism>